<feature type="domain" description="C2H2-type" evidence="7">
    <location>
        <begin position="47"/>
        <end position="76"/>
    </location>
</feature>
<feature type="compositionally biased region" description="Basic residues" evidence="6">
    <location>
        <begin position="174"/>
        <end position="183"/>
    </location>
</feature>
<keyword evidence="4" id="KW-0862">Zinc</keyword>
<evidence type="ECO:0000256" key="1">
    <source>
        <dbReference type="ARBA" id="ARBA00022723"/>
    </source>
</evidence>
<keyword evidence="1" id="KW-0479">Metal-binding</keyword>
<dbReference type="InterPro" id="IPR050329">
    <property type="entry name" value="GLI_C2H2-zinc-finger"/>
</dbReference>
<evidence type="ECO:0000256" key="4">
    <source>
        <dbReference type="ARBA" id="ARBA00022833"/>
    </source>
</evidence>
<dbReference type="GO" id="GO:0000981">
    <property type="term" value="F:DNA-binding transcription factor activity, RNA polymerase II-specific"/>
    <property type="evidence" value="ECO:0007669"/>
    <property type="project" value="TreeGrafter"/>
</dbReference>
<reference evidence="8 9" key="1">
    <citation type="submission" date="2019-12" db="EMBL/GenBank/DDBJ databases">
        <authorList>
            <person name="Floudas D."/>
            <person name="Bentzer J."/>
            <person name="Ahren D."/>
            <person name="Johansson T."/>
            <person name="Persson P."/>
            <person name="Tunlid A."/>
        </authorList>
    </citation>
    <scope>NUCLEOTIDE SEQUENCE [LARGE SCALE GENOMIC DNA]</scope>
    <source>
        <strain evidence="8 9">CBS 102.39</strain>
    </source>
</reference>
<feature type="compositionally biased region" description="Low complexity" evidence="6">
    <location>
        <begin position="159"/>
        <end position="172"/>
    </location>
</feature>
<dbReference type="InterPro" id="IPR036236">
    <property type="entry name" value="Znf_C2H2_sf"/>
</dbReference>
<organism evidence="8 9">
    <name type="scientific">Agrocybe pediades</name>
    <dbReference type="NCBI Taxonomy" id="84607"/>
    <lineage>
        <taxon>Eukaryota</taxon>
        <taxon>Fungi</taxon>
        <taxon>Dikarya</taxon>
        <taxon>Basidiomycota</taxon>
        <taxon>Agaricomycotina</taxon>
        <taxon>Agaricomycetes</taxon>
        <taxon>Agaricomycetidae</taxon>
        <taxon>Agaricales</taxon>
        <taxon>Agaricineae</taxon>
        <taxon>Strophariaceae</taxon>
        <taxon>Agrocybe</taxon>
    </lineage>
</organism>
<keyword evidence="3 5" id="KW-0863">Zinc-finger</keyword>
<dbReference type="PANTHER" id="PTHR19818">
    <property type="entry name" value="ZINC FINGER PROTEIN ZIC AND GLI"/>
    <property type="match status" value="1"/>
</dbReference>
<feature type="region of interest" description="Disordered" evidence="6">
    <location>
        <begin position="249"/>
        <end position="273"/>
    </location>
</feature>
<evidence type="ECO:0000313" key="9">
    <source>
        <dbReference type="Proteomes" id="UP000521872"/>
    </source>
</evidence>
<dbReference type="GO" id="GO:0045944">
    <property type="term" value="P:positive regulation of transcription by RNA polymerase II"/>
    <property type="evidence" value="ECO:0007669"/>
    <property type="project" value="UniProtKB-ARBA"/>
</dbReference>
<gene>
    <name evidence="8" type="ORF">D9613_005271</name>
</gene>
<dbReference type="PROSITE" id="PS00028">
    <property type="entry name" value="ZINC_FINGER_C2H2_1"/>
    <property type="match status" value="3"/>
</dbReference>
<feature type="domain" description="C2H2-type" evidence="7">
    <location>
        <begin position="77"/>
        <end position="102"/>
    </location>
</feature>
<evidence type="ECO:0000313" key="8">
    <source>
        <dbReference type="EMBL" id="KAF4619501.1"/>
    </source>
</evidence>
<dbReference type="GO" id="GO:0008270">
    <property type="term" value="F:zinc ion binding"/>
    <property type="evidence" value="ECO:0007669"/>
    <property type="project" value="UniProtKB-KW"/>
</dbReference>
<evidence type="ECO:0000259" key="7">
    <source>
        <dbReference type="PROSITE" id="PS50157"/>
    </source>
</evidence>
<dbReference type="GO" id="GO:0005634">
    <property type="term" value="C:nucleus"/>
    <property type="evidence" value="ECO:0007669"/>
    <property type="project" value="UniProtKB-ARBA"/>
</dbReference>
<comment type="caution">
    <text evidence="8">The sequence shown here is derived from an EMBL/GenBank/DDBJ whole genome shotgun (WGS) entry which is preliminary data.</text>
</comment>
<evidence type="ECO:0000256" key="5">
    <source>
        <dbReference type="PROSITE-ProRule" id="PRU00042"/>
    </source>
</evidence>
<keyword evidence="9" id="KW-1185">Reference proteome</keyword>
<dbReference type="SUPFAM" id="SSF57667">
    <property type="entry name" value="beta-beta-alpha zinc fingers"/>
    <property type="match status" value="1"/>
</dbReference>
<protein>
    <recommendedName>
        <fullName evidence="7">C2H2-type domain-containing protein</fullName>
    </recommendedName>
</protein>
<name>A0A8H4QYG8_9AGAR</name>
<keyword evidence="2" id="KW-0677">Repeat</keyword>
<dbReference type="InterPro" id="IPR013087">
    <property type="entry name" value="Znf_C2H2_type"/>
</dbReference>
<dbReference type="GO" id="GO:0000978">
    <property type="term" value="F:RNA polymerase II cis-regulatory region sequence-specific DNA binding"/>
    <property type="evidence" value="ECO:0007669"/>
    <property type="project" value="TreeGrafter"/>
</dbReference>
<dbReference type="PANTHER" id="PTHR19818:SF139">
    <property type="entry name" value="PAIR-RULE PROTEIN ODD-PAIRED"/>
    <property type="match status" value="1"/>
</dbReference>
<sequence length="346" mass="38435">MKSATKLVRKYLCELCIGANPYREPKAFTRKGDLTRHQNTHTGKRAYRCNFIGCGKKFSQAAGLKTHVNVHTGEKPYTCGLGDCKSSFGDPSSCARHRKETHRRPAGYRCPVEDCKTSIKRKSVFTEHLSKKHGLTFQDDEIESCLPLSLPKLPNDVPSQSSVASSSAVSSQRLRTRSLKHKPSTTELDNIWNETPKGFSPTTPTYGQGEEAQFSEPYLSWTPSWGQDHYNLSDDTAVTYDHRMYSQYASSVETTPSTTPTSSGSDSRHTEPIYQHPTDIYKTAQLQAVVHGDSFQPKNLFYNYNATLANPHTTAQMGIDLSSPFAHPATSFPGPASTGAIFYNYS</sequence>
<dbReference type="Proteomes" id="UP000521872">
    <property type="component" value="Unassembled WGS sequence"/>
</dbReference>
<dbReference type="EMBL" id="JAACJL010000016">
    <property type="protein sequence ID" value="KAF4619501.1"/>
    <property type="molecule type" value="Genomic_DNA"/>
</dbReference>
<feature type="domain" description="C2H2-type" evidence="7">
    <location>
        <begin position="11"/>
        <end position="46"/>
    </location>
</feature>
<dbReference type="AlphaFoldDB" id="A0A8H4QYG8"/>
<dbReference type="SMART" id="SM00355">
    <property type="entry name" value="ZnF_C2H2"/>
    <property type="match status" value="4"/>
</dbReference>
<evidence type="ECO:0000256" key="2">
    <source>
        <dbReference type="ARBA" id="ARBA00022737"/>
    </source>
</evidence>
<dbReference type="FunFam" id="3.30.160.60:FF:002343">
    <property type="entry name" value="Zinc finger protein 33A"/>
    <property type="match status" value="1"/>
</dbReference>
<proteinExistence type="predicted"/>
<evidence type="ECO:0000256" key="3">
    <source>
        <dbReference type="ARBA" id="ARBA00022771"/>
    </source>
</evidence>
<accession>A0A8H4QYG8</accession>
<feature type="region of interest" description="Disordered" evidence="6">
    <location>
        <begin position="156"/>
        <end position="183"/>
    </location>
</feature>
<evidence type="ECO:0000256" key="6">
    <source>
        <dbReference type="SAM" id="MobiDB-lite"/>
    </source>
</evidence>
<feature type="compositionally biased region" description="Low complexity" evidence="6">
    <location>
        <begin position="250"/>
        <end position="265"/>
    </location>
</feature>
<dbReference type="PROSITE" id="PS50157">
    <property type="entry name" value="ZINC_FINGER_C2H2_2"/>
    <property type="match status" value="3"/>
</dbReference>
<dbReference type="Pfam" id="PF00096">
    <property type="entry name" value="zf-C2H2"/>
    <property type="match status" value="1"/>
</dbReference>
<dbReference type="Gene3D" id="3.30.160.60">
    <property type="entry name" value="Classic Zinc Finger"/>
    <property type="match status" value="3"/>
</dbReference>